<reference evidence="1" key="1">
    <citation type="submission" date="2020-03" db="EMBL/GenBank/DDBJ databases">
        <authorList>
            <person name="Weist P."/>
        </authorList>
    </citation>
    <scope>NUCLEOTIDE SEQUENCE</scope>
</reference>
<sequence>MDSPYDIKPASLRVHPLAEVTEEEEDRATLTETNVGVCRRDCVLLKSVKVHRTVLSLLTLTGRELSKVATQMFDCASLFERRMADFWRQVPVAAAADENPEEWRLGVTGKRQPPRYQHLQERLRSLRVERRCVTNRVSIDHASAPALTLVCCIHSELGSRCRKKTRVAASSKMS</sequence>
<accession>A0A9N7Z105</accession>
<organism evidence="1 2">
    <name type="scientific">Pleuronectes platessa</name>
    <name type="common">European plaice</name>
    <dbReference type="NCBI Taxonomy" id="8262"/>
    <lineage>
        <taxon>Eukaryota</taxon>
        <taxon>Metazoa</taxon>
        <taxon>Chordata</taxon>
        <taxon>Craniata</taxon>
        <taxon>Vertebrata</taxon>
        <taxon>Euteleostomi</taxon>
        <taxon>Actinopterygii</taxon>
        <taxon>Neopterygii</taxon>
        <taxon>Teleostei</taxon>
        <taxon>Neoteleostei</taxon>
        <taxon>Acanthomorphata</taxon>
        <taxon>Carangaria</taxon>
        <taxon>Pleuronectiformes</taxon>
        <taxon>Pleuronectoidei</taxon>
        <taxon>Pleuronectidae</taxon>
        <taxon>Pleuronectes</taxon>
    </lineage>
</organism>
<evidence type="ECO:0000313" key="1">
    <source>
        <dbReference type="EMBL" id="CAB1447295.1"/>
    </source>
</evidence>
<evidence type="ECO:0000313" key="2">
    <source>
        <dbReference type="Proteomes" id="UP001153269"/>
    </source>
</evidence>
<protein>
    <submittedName>
        <fullName evidence="1">Uncharacterized protein</fullName>
    </submittedName>
</protein>
<comment type="caution">
    <text evidence="1">The sequence shown here is derived from an EMBL/GenBank/DDBJ whole genome shotgun (WGS) entry which is preliminary data.</text>
</comment>
<dbReference type="EMBL" id="CADEAL010003941">
    <property type="protein sequence ID" value="CAB1447295.1"/>
    <property type="molecule type" value="Genomic_DNA"/>
</dbReference>
<proteinExistence type="predicted"/>
<dbReference type="Proteomes" id="UP001153269">
    <property type="component" value="Unassembled WGS sequence"/>
</dbReference>
<name>A0A9N7Z105_PLEPL</name>
<keyword evidence="2" id="KW-1185">Reference proteome</keyword>
<gene>
    <name evidence="1" type="ORF">PLEPLA_LOCUS34989</name>
</gene>
<dbReference type="AlphaFoldDB" id="A0A9N7Z105"/>